<accession>Q0CFH8</accession>
<proteinExistence type="predicted"/>
<evidence type="ECO:0000256" key="3">
    <source>
        <dbReference type="ARBA" id="ARBA00023002"/>
    </source>
</evidence>
<dbReference type="EMBL" id="CH476604">
    <property type="protein sequence ID" value="EAU31818.1"/>
    <property type="molecule type" value="Genomic_DNA"/>
</dbReference>
<keyword evidence="1" id="KW-0285">Flavoprotein</keyword>
<dbReference type="Pfam" id="PF21274">
    <property type="entry name" value="Rng_hyd_C"/>
    <property type="match status" value="1"/>
</dbReference>
<feature type="domain" description="FAD-binding" evidence="4">
    <location>
        <begin position="7"/>
        <end position="256"/>
    </location>
</feature>
<dbReference type="Gene3D" id="3.40.30.120">
    <property type="match status" value="1"/>
</dbReference>
<dbReference type="PRINTS" id="PR00420">
    <property type="entry name" value="RNGMNOXGNASE"/>
</dbReference>
<evidence type="ECO:0000313" key="5">
    <source>
        <dbReference type="EMBL" id="EAU31818.1"/>
    </source>
</evidence>
<dbReference type="AlphaFoldDB" id="Q0CFH8"/>
<dbReference type="STRING" id="341663.Q0CFH8"/>
<organism evidence="5 6">
    <name type="scientific">Aspergillus terreus (strain NIH 2624 / FGSC A1156)</name>
    <dbReference type="NCBI Taxonomy" id="341663"/>
    <lineage>
        <taxon>Eukaryota</taxon>
        <taxon>Fungi</taxon>
        <taxon>Dikarya</taxon>
        <taxon>Ascomycota</taxon>
        <taxon>Pezizomycotina</taxon>
        <taxon>Eurotiomycetes</taxon>
        <taxon>Eurotiomycetidae</taxon>
        <taxon>Eurotiales</taxon>
        <taxon>Aspergillaceae</taxon>
        <taxon>Aspergillus</taxon>
        <taxon>Aspergillus subgen. Circumdati</taxon>
    </lineage>
</organism>
<dbReference type="VEuPathDB" id="FungiDB:ATEG_07556"/>
<dbReference type="HOGENOM" id="CLU_009665_14_2_1"/>
<dbReference type="PANTHER" id="PTHR43004:SF21">
    <property type="entry name" value="FAD-BINDING DOMAIN-CONTAINING PROTEIN-RELATED"/>
    <property type="match status" value="1"/>
</dbReference>
<dbReference type="Pfam" id="PF01494">
    <property type="entry name" value="FAD_binding_3"/>
    <property type="match status" value="1"/>
</dbReference>
<dbReference type="InterPro" id="IPR050641">
    <property type="entry name" value="RIFMO-like"/>
</dbReference>
<dbReference type="GO" id="GO:0016709">
    <property type="term" value="F:oxidoreductase activity, acting on paired donors, with incorporation or reduction of molecular oxygen, NAD(P)H as one donor, and incorporation of one atom of oxygen"/>
    <property type="evidence" value="ECO:0007669"/>
    <property type="project" value="UniProtKB-ARBA"/>
</dbReference>
<dbReference type="OrthoDB" id="2096480at2759"/>
<evidence type="ECO:0000313" key="6">
    <source>
        <dbReference type="Proteomes" id="UP000007963"/>
    </source>
</evidence>
<dbReference type="InterPro" id="IPR002938">
    <property type="entry name" value="FAD-bd"/>
</dbReference>
<dbReference type="InterPro" id="IPR036188">
    <property type="entry name" value="FAD/NAD-bd_sf"/>
</dbReference>
<dbReference type="GO" id="GO:0071949">
    <property type="term" value="F:FAD binding"/>
    <property type="evidence" value="ECO:0007669"/>
    <property type="project" value="InterPro"/>
</dbReference>
<dbReference type="eggNOG" id="KOG3855">
    <property type="taxonomic scope" value="Eukaryota"/>
</dbReference>
<dbReference type="RefSeq" id="XP_001216177.1">
    <property type="nucleotide sequence ID" value="XM_001216177.1"/>
</dbReference>
<dbReference type="Gene3D" id="3.30.9.10">
    <property type="entry name" value="D-Amino Acid Oxidase, subunit A, domain 2"/>
    <property type="match status" value="1"/>
</dbReference>
<evidence type="ECO:0000256" key="1">
    <source>
        <dbReference type="ARBA" id="ARBA00022630"/>
    </source>
</evidence>
<dbReference type="OMA" id="GDSAHQN"/>
<sequence>MPREPYQRCSQAILEAWLKPKIQAQSLITAVFGLKFESLVETDDGVESKLVTEDGEEHLVKSQFVIGCDGAGSRVRRGLGIQLEGGPVPGAMFLIHFKSSDLTRLQTQGQFWHIYFTTGQVIISQDEKDTWTVHCPISLDADVSKLDPREEVYKALGGEHSPYPIVIDEILVTSVWRPNICVAERYASEGRRIFLAGDSAHQNIPTGGYGMNTAVGDSFDIGWKLAAVIQGHGGKHLLDSYELERRPVAVRNIDRSGVHWSVHSQYLQWCQQNPHAVIAPSEEGETLRAKIADWVRTHDGENKDHGIEMGYRYTGSNIILPSDDPTHEPPFHAREYVPTTWPGSRVPHVFLKDGTTSIYDLLGTGPQFTLVDFTPGGTYIQQFTRHAEELNVPFKTVHLPEENHVRSVWEREAVLVRPDDHVAWRASDQVLDARTILQVAVGQKELHHRPVQESKDGKKFTGTIGNVNMENVKMRAEFQV</sequence>
<dbReference type="SUPFAM" id="SSF51905">
    <property type="entry name" value="FAD/NAD(P)-binding domain"/>
    <property type="match status" value="1"/>
</dbReference>
<name>Q0CFH8_ASPTN</name>
<keyword evidence="2" id="KW-0274">FAD</keyword>
<reference evidence="6" key="1">
    <citation type="submission" date="2005-09" db="EMBL/GenBank/DDBJ databases">
        <title>Annotation of the Aspergillus terreus NIH2624 genome.</title>
        <authorList>
            <person name="Birren B.W."/>
            <person name="Lander E.S."/>
            <person name="Galagan J.E."/>
            <person name="Nusbaum C."/>
            <person name="Devon K."/>
            <person name="Henn M."/>
            <person name="Ma L.-J."/>
            <person name="Jaffe D.B."/>
            <person name="Butler J."/>
            <person name="Alvarez P."/>
            <person name="Gnerre S."/>
            <person name="Grabherr M."/>
            <person name="Kleber M."/>
            <person name="Mauceli E.W."/>
            <person name="Brockman W."/>
            <person name="Rounsley S."/>
            <person name="Young S.K."/>
            <person name="LaButti K."/>
            <person name="Pushparaj V."/>
            <person name="DeCaprio D."/>
            <person name="Crawford M."/>
            <person name="Koehrsen M."/>
            <person name="Engels R."/>
            <person name="Montgomery P."/>
            <person name="Pearson M."/>
            <person name="Howarth C."/>
            <person name="Larson L."/>
            <person name="Luoma S."/>
            <person name="White J."/>
            <person name="Alvarado L."/>
            <person name="Kodira C.D."/>
            <person name="Zeng Q."/>
            <person name="Oleary S."/>
            <person name="Yandava C."/>
            <person name="Denning D.W."/>
            <person name="Nierman W.C."/>
            <person name="Milne T."/>
            <person name="Madden K."/>
        </authorList>
    </citation>
    <scope>NUCLEOTIDE SEQUENCE [LARGE SCALE GENOMIC DNA]</scope>
    <source>
        <strain evidence="6">NIH 2624 / FGSC A1156</strain>
    </source>
</reference>
<evidence type="ECO:0000256" key="2">
    <source>
        <dbReference type="ARBA" id="ARBA00022827"/>
    </source>
</evidence>
<protein>
    <recommendedName>
        <fullName evidence="4">FAD-binding domain-containing protein</fullName>
    </recommendedName>
</protein>
<dbReference type="PANTHER" id="PTHR43004">
    <property type="entry name" value="TRK SYSTEM POTASSIUM UPTAKE PROTEIN"/>
    <property type="match status" value="1"/>
</dbReference>
<dbReference type="Gene3D" id="3.50.50.60">
    <property type="entry name" value="FAD/NAD(P)-binding domain"/>
    <property type="match status" value="1"/>
</dbReference>
<evidence type="ECO:0000259" key="4">
    <source>
        <dbReference type="Pfam" id="PF01494"/>
    </source>
</evidence>
<dbReference type="GeneID" id="4322676"/>
<dbReference type="Proteomes" id="UP000007963">
    <property type="component" value="Unassembled WGS sequence"/>
</dbReference>
<keyword evidence="3" id="KW-0560">Oxidoreductase</keyword>
<gene>
    <name evidence="5" type="ORF">ATEG_07556</name>
</gene>